<dbReference type="InterPro" id="IPR013083">
    <property type="entry name" value="Znf_RING/FYVE/PHD"/>
</dbReference>
<dbReference type="WBParaSite" id="SSTP_0000733600.1">
    <property type="protein sequence ID" value="SSTP_0000733600.1"/>
    <property type="gene ID" value="SSTP_0000733600"/>
</dbReference>
<keyword evidence="6" id="KW-0539">Nucleus</keyword>
<feature type="binding site" evidence="8">
    <location>
        <position position="421"/>
    </location>
    <ligand>
        <name>Zn(2+)</name>
        <dbReference type="ChEBI" id="CHEBI:29105"/>
        <label>2</label>
    </ligand>
</feature>
<feature type="region of interest" description="Disordered" evidence="10">
    <location>
        <begin position="282"/>
        <end position="313"/>
    </location>
</feature>
<accession>A0A913HWR0</accession>
<evidence type="ECO:0000256" key="7">
    <source>
        <dbReference type="PIRSR" id="PIRSR628651-50"/>
    </source>
</evidence>
<sequence>MNVKNNLLNENQCQFMMKKKKLMLALEMFTNESIKEYYKEFCSSFGLIMNTADSFKFGFSSGSRKQSRNTTPSEDSSSLERWENKNEIGVKFYNIKELDEFIDYFGETEESSLVNICIAILNDPDFQGFVDTQFKVILYRNCQLKTYIVELFNSLPFDYENLNKCFKKLHNIFHEKGNLNYYDLDILKKKIHLEILALLNKITIKMKSIAELYGARIALLEEFNSKLVKQKIKLTNAIHDVDEELRNATLNAYHKMAMDMTEENEMFKLFSRYSTLKNMTEADNSDFEDDMDEDEEDETSSSINDVENESGNISTTIQSPECYIDISSTGSAFSVTPIVSPKIDTKNTLEVNSIKRKPGKIKKLTKGEDDIEIEGLTKRVIGKGKKSNQLDLATLAEMNAAPDEPRYCLCDRVSYGDMVGCDNEKCTLEWFHFECVGLRSKPKGKWYCPLCRDDKPTSLKKVRN</sequence>
<dbReference type="InterPro" id="IPR019787">
    <property type="entry name" value="Znf_PHD-finger"/>
</dbReference>
<feature type="site" description="Histone H3K4me3 binding" evidence="7">
    <location>
        <position position="430"/>
    </location>
</feature>
<dbReference type="InterPro" id="IPR028651">
    <property type="entry name" value="ING_fam"/>
</dbReference>
<dbReference type="PROSITE" id="PS01359">
    <property type="entry name" value="ZF_PHD_1"/>
    <property type="match status" value="1"/>
</dbReference>
<evidence type="ECO:0000256" key="5">
    <source>
        <dbReference type="ARBA" id="ARBA00022833"/>
    </source>
</evidence>
<evidence type="ECO:0000256" key="10">
    <source>
        <dbReference type="SAM" id="MobiDB-lite"/>
    </source>
</evidence>
<evidence type="ECO:0000256" key="3">
    <source>
        <dbReference type="ARBA" id="ARBA00022723"/>
    </source>
</evidence>
<dbReference type="PROSITE" id="PS50016">
    <property type="entry name" value="ZF_PHD_2"/>
    <property type="match status" value="1"/>
</dbReference>
<keyword evidence="3 8" id="KW-0479">Metal-binding</keyword>
<feature type="binding site" evidence="8">
    <location>
        <position position="432"/>
    </location>
    <ligand>
        <name>Zn(2+)</name>
        <dbReference type="ChEBI" id="CHEBI:29105"/>
        <label>1</label>
    </ligand>
</feature>
<feature type="compositionally biased region" description="Polar residues" evidence="10">
    <location>
        <begin position="303"/>
        <end position="313"/>
    </location>
</feature>
<dbReference type="FunFam" id="3.30.40.10:FF:000021">
    <property type="entry name" value="Inhibitor of growth 2b"/>
    <property type="match status" value="1"/>
</dbReference>
<dbReference type="GO" id="GO:0005634">
    <property type="term" value="C:nucleus"/>
    <property type="evidence" value="ECO:0007669"/>
    <property type="project" value="UniProtKB-SubCell"/>
</dbReference>
<feature type="binding site" evidence="8">
    <location>
        <position position="410"/>
    </location>
    <ligand>
        <name>Zn(2+)</name>
        <dbReference type="ChEBI" id="CHEBI:29105"/>
        <label>1</label>
    </ligand>
</feature>
<evidence type="ECO:0000256" key="2">
    <source>
        <dbReference type="ARBA" id="ARBA00010210"/>
    </source>
</evidence>
<dbReference type="CDD" id="cd15505">
    <property type="entry name" value="PHD_ING"/>
    <property type="match status" value="1"/>
</dbReference>
<evidence type="ECO:0000313" key="12">
    <source>
        <dbReference type="Proteomes" id="UP000035681"/>
    </source>
</evidence>
<evidence type="ECO:0000256" key="8">
    <source>
        <dbReference type="PIRSR" id="PIRSR628651-51"/>
    </source>
</evidence>
<dbReference type="PANTHER" id="PTHR10333">
    <property type="entry name" value="INHIBITOR OF GROWTH PROTEIN"/>
    <property type="match status" value="1"/>
</dbReference>
<keyword evidence="4 9" id="KW-0863">Zinc-finger</keyword>
<feature type="binding site" evidence="8">
    <location>
        <position position="426"/>
    </location>
    <ligand>
        <name>Zn(2+)</name>
        <dbReference type="ChEBI" id="CHEBI:29105"/>
        <label>2</label>
    </ligand>
</feature>
<feature type="binding site" evidence="8">
    <location>
        <position position="448"/>
    </location>
    <ligand>
        <name>Zn(2+)</name>
        <dbReference type="ChEBI" id="CHEBI:29105"/>
        <label>2</label>
    </ligand>
</feature>
<feature type="binding site" evidence="8">
    <location>
        <position position="435"/>
    </location>
    <ligand>
        <name>Zn(2+)</name>
        <dbReference type="ChEBI" id="CHEBI:29105"/>
        <label>1</label>
    </ligand>
</feature>
<feature type="domain" description="PHD-type" evidence="11">
    <location>
        <begin position="405"/>
        <end position="454"/>
    </location>
</feature>
<evidence type="ECO:0000259" key="11">
    <source>
        <dbReference type="PROSITE" id="PS50016"/>
    </source>
</evidence>
<comment type="similarity">
    <text evidence="2">Belongs to the ING family.</text>
</comment>
<dbReference type="InterPro" id="IPR001965">
    <property type="entry name" value="Znf_PHD"/>
</dbReference>
<protein>
    <submittedName>
        <fullName evidence="13 14">PHD-type domain-containing protein</fullName>
    </submittedName>
</protein>
<evidence type="ECO:0000256" key="1">
    <source>
        <dbReference type="ARBA" id="ARBA00004123"/>
    </source>
</evidence>
<dbReference type="PANTHER" id="PTHR10333:SF89">
    <property type="entry name" value="INHIBITOR OF GROWTH PROTEIN"/>
    <property type="match status" value="1"/>
</dbReference>
<feature type="binding site" evidence="8">
    <location>
        <position position="408"/>
    </location>
    <ligand>
        <name>Zn(2+)</name>
        <dbReference type="ChEBI" id="CHEBI:29105"/>
        <label>1</label>
    </ligand>
</feature>
<dbReference type="GO" id="GO:0008270">
    <property type="term" value="F:zinc ion binding"/>
    <property type="evidence" value="ECO:0007669"/>
    <property type="project" value="UniProtKB-KW"/>
</dbReference>
<evidence type="ECO:0000313" key="13">
    <source>
        <dbReference type="WBParaSite" id="SSTP_0000733600.1"/>
    </source>
</evidence>
<comment type="subcellular location">
    <subcellularLocation>
        <location evidence="1">Nucleus</location>
    </subcellularLocation>
</comment>
<evidence type="ECO:0000256" key="9">
    <source>
        <dbReference type="PROSITE-ProRule" id="PRU00146"/>
    </source>
</evidence>
<feature type="binding site" evidence="8">
    <location>
        <position position="451"/>
    </location>
    <ligand>
        <name>Zn(2+)</name>
        <dbReference type="ChEBI" id="CHEBI:29105"/>
        <label>2</label>
    </ligand>
</feature>
<feature type="site" description="Histone H3K4me3 binding" evidence="7">
    <location>
        <position position="422"/>
    </location>
</feature>
<feature type="region of interest" description="Disordered" evidence="10">
    <location>
        <begin position="60"/>
        <end position="80"/>
    </location>
</feature>
<feature type="compositionally biased region" description="Acidic residues" evidence="10">
    <location>
        <begin position="283"/>
        <end position="299"/>
    </location>
</feature>
<feature type="site" description="Histone H3K4me3 binding" evidence="7">
    <location>
        <position position="407"/>
    </location>
</feature>
<dbReference type="Gene3D" id="3.30.40.10">
    <property type="entry name" value="Zinc/RING finger domain, C3HC4 (zinc finger)"/>
    <property type="match status" value="1"/>
</dbReference>
<dbReference type="WBParaSite" id="TCONS_00012013.p1">
    <property type="protein sequence ID" value="TCONS_00012013.p1"/>
    <property type="gene ID" value="XLOC_007234"/>
</dbReference>
<dbReference type="SUPFAM" id="SSF57903">
    <property type="entry name" value="FYVE/PHD zinc finger"/>
    <property type="match status" value="1"/>
</dbReference>
<evidence type="ECO:0000256" key="4">
    <source>
        <dbReference type="ARBA" id="ARBA00022771"/>
    </source>
</evidence>
<dbReference type="InterPro" id="IPR011011">
    <property type="entry name" value="Znf_FYVE_PHD"/>
</dbReference>
<dbReference type="GO" id="GO:0045893">
    <property type="term" value="P:positive regulation of DNA-templated transcription"/>
    <property type="evidence" value="ECO:0007669"/>
    <property type="project" value="TreeGrafter"/>
</dbReference>
<reference evidence="13" key="1">
    <citation type="submission" date="2022-10" db="UniProtKB">
        <authorList>
            <consortium name="WormBaseParasite"/>
        </authorList>
    </citation>
    <scope>IDENTIFICATION</scope>
</reference>
<dbReference type="AlphaFoldDB" id="A0A913HWR0"/>
<proteinExistence type="inferred from homology"/>
<name>A0A913HWR0_STRER</name>
<feature type="site" description="Histone H3K4me3 binding" evidence="7">
    <location>
        <position position="418"/>
    </location>
</feature>
<keyword evidence="12" id="KW-1185">Reference proteome</keyword>
<keyword evidence="5 8" id="KW-0862">Zinc</keyword>
<dbReference type="SMART" id="SM00249">
    <property type="entry name" value="PHD"/>
    <property type="match status" value="1"/>
</dbReference>
<organism evidence="13">
    <name type="scientific">Strongyloides stercoralis</name>
    <name type="common">Threadworm</name>
    <dbReference type="NCBI Taxonomy" id="6248"/>
    <lineage>
        <taxon>Eukaryota</taxon>
        <taxon>Metazoa</taxon>
        <taxon>Ecdysozoa</taxon>
        <taxon>Nematoda</taxon>
        <taxon>Chromadorea</taxon>
        <taxon>Rhabditida</taxon>
        <taxon>Tylenchina</taxon>
        <taxon>Panagrolaimomorpha</taxon>
        <taxon>Strongyloidoidea</taxon>
        <taxon>Strongyloididae</taxon>
        <taxon>Strongyloides</taxon>
    </lineage>
</organism>
<evidence type="ECO:0000256" key="6">
    <source>
        <dbReference type="ARBA" id="ARBA00023242"/>
    </source>
</evidence>
<evidence type="ECO:0000313" key="14">
    <source>
        <dbReference type="WBParaSite" id="TCONS_00012013.p1"/>
    </source>
</evidence>
<dbReference type="InterPro" id="IPR019786">
    <property type="entry name" value="Zinc_finger_PHD-type_CS"/>
</dbReference>
<dbReference type="Proteomes" id="UP000035681">
    <property type="component" value="Unplaced"/>
</dbReference>